<comment type="caution">
    <text evidence="1">The sequence shown here is derived from an EMBL/GenBank/DDBJ whole genome shotgun (WGS) entry which is preliminary data.</text>
</comment>
<keyword evidence="2" id="KW-1185">Reference proteome</keyword>
<proteinExistence type="predicted"/>
<reference evidence="1" key="1">
    <citation type="submission" date="2022-12" db="EMBL/GenBank/DDBJ databases">
        <title>Genome sequence of SJ11.</title>
        <authorList>
            <person name="Woo H."/>
        </authorList>
    </citation>
    <scope>NUCLEOTIDE SEQUENCE</scope>
    <source>
        <strain evidence="1">SJ11</strain>
    </source>
</reference>
<organism evidence="1 2">
    <name type="scientific">Pedobacter rhodius</name>
    <dbReference type="NCBI Taxonomy" id="3004098"/>
    <lineage>
        <taxon>Bacteria</taxon>
        <taxon>Pseudomonadati</taxon>
        <taxon>Bacteroidota</taxon>
        <taxon>Sphingobacteriia</taxon>
        <taxon>Sphingobacteriales</taxon>
        <taxon>Sphingobacteriaceae</taxon>
        <taxon>Pedobacter</taxon>
    </lineage>
</organism>
<accession>A0ABT4KUS1</accession>
<gene>
    <name evidence="1" type="ORF">O0931_05075</name>
</gene>
<dbReference type="RefSeq" id="WP_269414462.1">
    <property type="nucleotide sequence ID" value="NZ_JAPWGL010000001.1"/>
</dbReference>
<evidence type="ECO:0000313" key="2">
    <source>
        <dbReference type="Proteomes" id="UP001144341"/>
    </source>
</evidence>
<sequence length="253" mass="29188">MWQNHFLTALAEQGMVFEYKAGFYHTVSFIAYNLTINLVSLDNNFSPDVLIELQEASINQGKKLIHLWEDVWISKSEQVLFRLKSLLNKNERIHGRKTKIRKITKPEADVFLNENHLQGSVTARYKFGLFISEELVAVATFSALRRMNYTEDYKSIELIRFAVKGGFSITGGLSKLINNLKEQLSPNDMMTYADRDWSGGEAYLKLGFDKVDVLNPQYFLLDNNLNRKIDRTCLKNNAVHVYNTGSLKFILKF</sequence>
<dbReference type="EMBL" id="JAPWGL010000001">
    <property type="protein sequence ID" value="MCZ4222663.1"/>
    <property type="molecule type" value="Genomic_DNA"/>
</dbReference>
<name>A0ABT4KUS1_9SPHI</name>
<evidence type="ECO:0000313" key="1">
    <source>
        <dbReference type="EMBL" id="MCZ4222663.1"/>
    </source>
</evidence>
<dbReference type="Proteomes" id="UP001144341">
    <property type="component" value="Unassembled WGS sequence"/>
</dbReference>
<protein>
    <submittedName>
        <fullName evidence="1">Uncharacterized protein</fullName>
    </submittedName>
</protein>